<evidence type="ECO:0000313" key="3">
    <source>
        <dbReference type="EMBL" id="KKN08237.1"/>
    </source>
</evidence>
<comment type="caution">
    <text evidence="3">The sequence shown here is derived from an EMBL/GenBank/DDBJ whole genome shotgun (WGS) entry which is preliminary data.</text>
</comment>
<proteinExistence type="predicted"/>
<feature type="region of interest" description="Disordered" evidence="2">
    <location>
        <begin position="189"/>
        <end position="216"/>
    </location>
</feature>
<feature type="compositionally biased region" description="Basic residues" evidence="2">
    <location>
        <begin position="199"/>
        <end position="216"/>
    </location>
</feature>
<evidence type="ECO:0000256" key="2">
    <source>
        <dbReference type="SAM" id="MobiDB-lite"/>
    </source>
</evidence>
<feature type="coiled-coil region" evidence="1">
    <location>
        <begin position="154"/>
        <end position="188"/>
    </location>
</feature>
<dbReference type="EMBL" id="LAZR01004478">
    <property type="protein sequence ID" value="KKN08237.1"/>
    <property type="molecule type" value="Genomic_DNA"/>
</dbReference>
<organism evidence="3">
    <name type="scientific">marine sediment metagenome</name>
    <dbReference type="NCBI Taxonomy" id="412755"/>
    <lineage>
        <taxon>unclassified sequences</taxon>
        <taxon>metagenomes</taxon>
        <taxon>ecological metagenomes</taxon>
    </lineage>
</organism>
<keyword evidence="1" id="KW-0175">Coiled coil</keyword>
<gene>
    <name evidence="3" type="ORF">LCGC14_1058610</name>
</gene>
<dbReference type="AlphaFoldDB" id="A0A0F9N8M5"/>
<name>A0A0F9N8M5_9ZZZZ</name>
<evidence type="ECO:0000256" key="1">
    <source>
        <dbReference type="SAM" id="Coils"/>
    </source>
</evidence>
<sequence>MTKKLSKSSYDSAVKRIRALMQNWFERGVDLFIELRSIDQSGVWRHPGHATFSDFLRTEFPTALGMERYQNVLNAVDVYGVKRVKQIGIESCHAVTVKALIDDPIKRALLERGIDNFVKKNGCAPDRNKVRDLVSSIAPETRRVPRELTMTSQEEKLRKELTTAKKRITKLEQDVRALRKDNAMLKMKRKAKPLERVRLAKKKKAGAKRSSARAPN</sequence>
<reference evidence="3" key="1">
    <citation type="journal article" date="2015" name="Nature">
        <title>Complex archaea that bridge the gap between prokaryotes and eukaryotes.</title>
        <authorList>
            <person name="Spang A."/>
            <person name="Saw J.H."/>
            <person name="Jorgensen S.L."/>
            <person name="Zaremba-Niedzwiedzka K."/>
            <person name="Martijn J."/>
            <person name="Lind A.E."/>
            <person name="van Eijk R."/>
            <person name="Schleper C."/>
            <person name="Guy L."/>
            <person name="Ettema T.J."/>
        </authorList>
    </citation>
    <scope>NUCLEOTIDE SEQUENCE</scope>
</reference>
<accession>A0A0F9N8M5</accession>
<protein>
    <submittedName>
        <fullName evidence="3">Uncharacterized protein</fullName>
    </submittedName>
</protein>